<dbReference type="AlphaFoldDB" id="A0A6C0KPE1"/>
<protein>
    <submittedName>
        <fullName evidence="1">Uncharacterized protein</fullName>
    </submittedName>
</protein>
<proteinExistence type="predicted"/>
<sequence>MNNLEQIFTNIYVQNNWRMGQDESRSGFGSTKDYTKNIRNKLVEFIKDKSINSILDT</sequence>
<accession>A0A6C0KPE1</accession>
<dbReference type="EMBL" id="MN740926">
    <property type="protein sequence ID" value="QHU18234.1"/>
    <property type="molecule type" value="Genomic_DNA"/>
</dbReference>
<organism evidence="1">
    <name type="scientific">viral metagenome</name>
    <dbReference type="NCBI Taxonomy" id="1070528"/>
    <lineage>
        <taxon>unclassified sequences</taxon>
        <taxon>metagenomes</taxon>
        <taxon>organismal metagenomes</taxon>
    </lineage>
</organism>
<name>A0A6C0KPE1_9ZZZZ</name>
<evidence type="ECO:0000313" key="1">
    <source>
        <dbReference type="EMBL" id="QHU18234.1"/>
    </source>
</evidence>
<reference evidence="1" key="1">
    <citation type="journal article" date="2020" name="Nature">
        <title>Giant virus diversity and host interactions through global metagenomics.</title>
        <authorList>
            <person name="Schulz F."/>
            <person name="Roux S."/>
            <person name="Paez-Espino D."/>
            <person name="Jungbluth S."/>
            <person name="Walsh D.A."/>
            <person name="Denef V.J."/>
            <person name="McMahon K.D."/>
            <person name="Konstantinidis K.T."/>
            <person name="Eloe-Fadrosh E.A."/>
            <person name="Kyrpides N.C."/>
            <person name="Woyke T."/>
        </authorList>
    </citation>
    <scope>NUCLEOTIDE SEQUENCE</scope>
    <source>
        <strain evidence="1">GVMAG-S-3300013006-138</strain>
    </source>
</reference>